<sequence>MVYHLTDGHSLVDREVVRAEAVIQVVRRIEAGHVIEDVAGYLYVTMRHAARAAVRKAVKSRETPHEAKSQAAAVSGVGKAMVSSNSWQVCRQWQSWPRRRLKRLRWAACQSPASRRRRSRGRGRGAPRWCVRCTC</sequence>
<dbReference type="EMBL" id="BHZD01000001">
    <property type="protein sequence ID" value="GCD41987.1"/>
    <property type="molecule type" value="Genomic_DNA"/>
</dbReference>
<comment type="caution">
    <text evidence="1">The sequence shown here is derived from an EMBL/GenBank/DDBJ whole genome shotgun (WGS) entry which is preliminary data.</text>
</comment>
<name>A0A401VY48_STREY</name>
<protein>
    <submittedName>
        <fullName evidence="1">Uncharacterized protein</fullName>
    </submittedName>
</protein>
<evidence type="ECO:0000313" key="2">
    <source>
        <dbReference type="Proteomes" id="UP000286746"/>
    </source>
</evidence>
<organism evidence="1 2">
    <name type="scientific">Streptomyces paromomycinus</name>
    <name type="common">Streptomyces rimosus subsp. paromomycinus</name>
    <dbReference type="NCBI Taxonomy" id="92743"/>
    <lineage>
        <taxon>Bacteria</taxon>
        <taxon>Bacillati</taxon>
        <taxon>Actinomycetota</taxon>
        <taxon>Actinomycetes</taxon>
        <taxon>Kitasatosporales</taxon>
        <taxon>Streptomycetaceae</taxon>
        <taxon>Streptomyces</taxon>
    </lineage>
</organism>
<evidence type="ECO:0000313" key="1">
    <source>
        <dbReference type="EMBL" id="GCD41987.1"/>
    </source>
</evidence>
<gene>
    <name evidence="1" type="ORF">GKJPGBOP_01645</name>
</gene>
<accession>A0A401VY48</accession>
<reference evidence="1 2" key="1">
    <citation type="submission" date="2018-11" db="EMBL/GenBank/DDBJ databases">
        <title>Whole genome sequence of Streptomyces paromomycinus NBRC 15454(T).</title>
        <authorList>
            <person name="Komaki H."/>
            <person name="Tamura T."/>
        </authorList>
    </citation>
    <scope>NUCLEOTIDE SEQUENCE [LARGE SCALE GENOMIC DNA]</scope>
    <source>
        <strain evidence="1 2">NBRC 15454</strain>
    </source>
</reference>
<dbReference type="AlphaFoldDB" id="A0A401VY48"/>
<proteinExistence type="predicted"/>
<keyword evidence="2" id="KW-1185">Reference proteome</keyword>
<dbReference type="Proteomes" id="UP000286746">
    <property type="component" value="Unassembled WGS sequence"/>
</dbReference>